<keyword evidence="2" id="KW-1185">Reference proteome</keyword>
<name>F8N7M9_9BACT</name>
<sequence>MVNHADIQWKEYVLNWGGLTDVAQVDESLEARGVTLAVRSQPRP</sequence>
<evidence type="ECO:0000313" key="1">
    <source>
        <dbReference type="EMBL" id="EGN57489.1"/>
    </source>
</evidence>
<protein>
    <submittedName>
        <fullName evidence="1">Uncharacterized protein</fullName>
    </submittedName>
</protein>
<dbReference type="HOGENOM" id="CLU_3220178_0_0_10"/>
<organism evidence="1 2">
    <name type="scientific">Hallella multisaccharivorax DSM 17128</name>
    <dbReference type="NCBI Taxonomy" id="688246"/>
    <lineage>
        <taxon>Bacteria</taxon>
        <taxon>Pseudomonadati</taxon>
        <taxon>Bacteroidota</taxon>
        <taxon>Bacteroidia</taxon>
        <taxon>Bacteroidales</taxon>
        <taxon>Prevotellaceae</taxon>
        <taxon>Hallella</taxon>
    </lineage>
</organism>
<reference evidence="2" key="1">
    <citation type="journal article" date="2011" name="Stand. Genomic Sci.">
        <title>Non-contiguous finished genome sequence of the opportunistic oral pathogen Prevotella multisaccharivorax type strain (PPPA20).</title>
        <authorList>
            <person name="Pati A."/>
            <person name="Gronow S."/>
            <person name="Lu M."/>
            <person name="Lapidus A."/>
            <person name="Nolan M."/>
            <person name="Lucas S."/>
            <person name="Hammon N."/>
            <person name="Deshpande S."/>
            <person name="Cheng J.F."/>
            <person name="Tapia R."/>
            <person name="Han C."/>
            <person name="Goodwin L."/>
            <person name="Pitluck S."/>
            <person name="Liolios K."/>
            <person name="Pagani I."/>
            <person name="Mavromatis K."/>
            <person name="Mikhailova N."/>
            <person name="Huntemann M."/>
            <person name="Chen A."/>
            <person name="Palaniappan K."/>
            <person name="Land M."/>
            <person name="Hauser L."/>
            <person name="Detter J.C."/>
            <person name="Brambilla E.M."/>
            <person name="Rohde M."/>
            <person name="Goker M."/>
            <person name="Woyke T."/>
            <person name="Bristow J."/>
            <person name="Eisen J.A."/>
            <person name="Markowitz V."/>
            <person name="Hugenholtz P."/>
            <person name="Kyrpides N.C."/>
            <person name="Klenk H.P."/>
            <person name="Ivanova N."/>
        </authorList>
    </citation>
    <scope>NUCLEOTIDE SEQUENCE [LARGE SCALE GENOMIC DNA]</scope>
    <source>
        <strain evidence="2">DSM 17128</strain>
    </source>
</reference>
<dbReference type="AlphaFoldDB" id="F8N7M9"/>
<gene>
    <name evidence="1" type="ORF">Premu_2097</name>
</gene>
<evidence type="ECO:0000313" key="2">
    <source>
        <dbReference type="Proteomes" id="UP000002772"/>
    </source>
</evidence>
<dbReference type="EMBL" id="GL945017">
    <property type="protein sequence ID" value="EGN57489.1"/>
    <property type="molecule type" value="Genomic_DNA"/>
</dbReference>
<dbReference type="RefSeq" id="WP_007575082.1">
    <property type="nucleotide sequence ID" value="NZ_BPTS01000002.1"/>
</dbReference>
<accession>F8N7M9</accession>
<dbReference type="Proteomes" id="UP000002772">
    <property type="component" value="Unassembled WGS sequence"/>
</dbReference>
<proteinExistence type="predicted"/>